<reference evidence="2" key="1">
    <citation type="submission" date="2016-09" db="EMBL/GenBank/DDBJ databases">
        <authorList>
            <person name="Capua I."/>
            <person name="De Benedictis P."/>
            <person name="Joannis T."/>
            <person name="Lombin L.H."/>
            <person name="Cattoli G."/>
        </authorList>
    </citation>
    <scope>NUCLEOTIDE SEQUENCE</scope>
    <source>
        <strain evidence="2">B9</strain>
    </source>
</reference>
<name>A0A1K0JIX1_CUPNE</name>
<gene>
    <name evidence="2" type="ORF">CNECB9_5180012</name>
</gene>
<dbReference type="AlphaFoldDB" id="A0A1K0JIX1"/>
<feature type="region of interest" description="Disordered" evidence="1">
    <location>
        <begin position="1"/>
        <end position="45"/>
    </location>
</feature>
<sequence length="60" mass="6404">MRRQAASPEACGHSNAVVGRPGVQGRNTGRQFRGGHPTGTGQELPSAVTFRLNAFSHQLF</sequence>
<proteinExistence type="predicted"/>
<dbReference type="EMBL" id="FMSH01000466">
    <property type="protein sequence ID" value="SCU93206.1"/>
    <property type="molecule type" value="Genomic_DNA"/>
</dbReference>
<organism evidence="2">
    <name type="scientific">Cupriavidus necator</name>
    <name type="common">Alcaligenes eutrophus</name>
    <name type="synonym">Ralstonia eutropha</name>
    <dbReference type="NCBI Taxonomy" id="106590"/>
    <lineage>
        <taxon>Bacteria</taxon>
        <taxon>Pseudomonadati</taxon>
        <taxon>Pseudomonadota</taxon>
        <taxon>Betaproteobacteria</taxon>
        <taxon>Burkholderiales</taxon>
        <taxon>Burkholderiaceae</taxon>
        <taxon>Cupriavidus</taxon>
    </lineage>
</organism>
<accession>A0A1K0JIX1</accession>
<evidence type="ECO:0000313" key="2">
    <source>
        <dbReference type="EMBL" id="SCU93206.1"/>
    </source>
</evidence>
<protein>
    <submittedName>
        <fullName evidence="2">Uncharacterized protein</fullName>
    </submittedName>
</protein>
<evidence type="ECO:0000256" key="1">
    <source>
        <dbReference type="SAM" id="MobiDB-lite"/>
    </source>
</evidence>